<feature type="region of interest" description="Disordered" evidence="2">
    <location>
        <begin position="165"/>
        <end position="248"/>
    </location>
</feature>
<feature type="region of interest" description="Disordered" evidence="2">
    <location>
        <begin position="397"/>
        <end position="431"/>
    </location>
</feature>
<evidence type="ECO:0000256" key="2">
    <source>
        <dbReference type="SAM" id="MobiDB-lite"/>
    </source>
</evidence>
<dbReference type="AlphaFoldDB" id="A0A8D7B0L7"/>
<feature type="region of interest" description="Disordered" evidence="2">
    <location>
        <begin position="625"/>
        <end position="655"/>
    </location>
</feature>
<feature type="region of interest" description="Disordered" evidence="2">
    <location>
        <begin position="468"/>
        <end position="567"/>
    </location>
</feature>
<sequence>MDEFSGILDRDFGLRPQGKSTPIASPSTAATVGGGRGEGPNLWSVRDGSSDSTSSWENPSSGWNSASIGDPFLRDRGAGISKDYDYVFVGVPANSSWSSRGQYASSSSPSNFDSIFNGFADSGTKSSSSLPVYDKPVYDDDIFDGVPGTKSSSSVKYDDAFASLSSGSNHVSAPPYEDLLENLGKQMPESRAGSDKRSGEKEEQDMSGFDELIPGFGRSSPPKKREDQEVSQQMSDISLDKPATSKSEDSFVILESVSNSKYSSSGLFSNPLKNISEPMNFGSMRVDTSPVSETIFDDVNAFDGISKSVPLSQQVQSTKSSDLQNTVGRNGIQNMDTYGKNTTVDQSPEFNQPIETRDDIWLTVSEIPLQTQPTSAPPPSRPPPPLVIKKAPLGAYTKRKENESFHDSTQSHPYTEKSAKPASVDELEDFAMGKPKTYTQVTQHHEDFFFNGEELQKKLAAEAAMKEAMHRAEARFKHAKEARGIDRGAKVSRNEEYIDEKKNLDGEDLEDTQRQEGSDHERTLKEREAKEEEKRLEKEREQEVDREREKARQAAARAIREARDRAGAEARLKAERAAAETRQRAERAAVQRAAAEARERAAAVAIERAEKAAVEAREKAAAEAKERERAAAELREKAAAEAREKTAAEAREKAAAEARTAVERAAAEARLRAQRAAVERAAAEARERAAAAARERAATSAAAAVREHQKVENDLESFFSMGGARASSAHTSSETMFDVKDQNKGSSDGTRRTSSGSSSTIRKASSTTNIVGDLTSIFGGSPPSSGKFQEVEGESEKRRAARLERHQRTQELAAKALAEKNERDMQIQREQAERHRIAEALDIEIKRWAAGKEGNLRALLSTLQYVLWPECGWQPVSLTDLITAAAVKKVYRRATLCVHPDKVQQKGATLQQKYIAEKVFDLLKEAWNKLNSEELF</sequence>
<keyword evidence="1" id="KW-0175">Coiled coil</keyword>
<dbReference type="InterPro" id="IPR001623">
    <property type="entry name" value="DnaJ_domain"/>
</dbReference>
<feature type="compositionally biased region" description="Low complexity" evidence="2">
    <location>
        <begin position="745"/>
        <end position="768"/>
    </location>
</feature>
<feature type="compositionally biased region" description="Polar residues" evidence="2">
    <location>
        <begin position="56"/>
        <end position="67"/>
    </location>
</feature>
<reference evidence="4" key="1">
    <citation type="submission" date="2021-03" db="EMBL/GenBank/DDBJ databases">
        <authorList>
            <consortium name="Genoscope - CEA"/>
            <person name="William W."/>
        </authorList>
    </citation>
    <scope>NUCLEOTIDE SEQUENCE</scope>
    <source>
        <strain evidence="4">Doubled-haploid Pahang</strain>
    </source>
</reference>
<feature type="region of interest" description="Disordered" evidence="2">
    <location>
        <begin position="1"/>
        <end position="69"/>
    </location>
</feature>
<dbReference type="InterPro" id="IPR036869">
    <property type="entry name" value="J_dom_sf"/>
</dbReference>
<feature type="compositionally biased region" description="Polar residues" evidence="2">
    <location>
        <begin position="18"/>
        <end position="30"/>
    </location>
</feature>
<feature type="compositionally biased region" description="Basic and acidic residues" evidence="2">
    <location>
        <begin position="686"/>
        <end position="697"/>
    </location>
</feature>
<feature type="region of interest" description="Disordered" evidence="2">
    <location>
        <begin position="686"/>
        <end position="708"/>
    </location>
</feature>
<evidence type="ECO:0000256" key="1">
    <source>
        <dbReference type="ARBA" id="ARBA00023054"/>
    </source>
</evidence>
<feature type="compositionally biased region" description="Basic and acidic residues" evidence="2">
    <location>
        <begin position="192"/>
        <end position="201"/>
    </location>
</feature>
<gene>
    <name evidence="4" type="ORF">GSMUA_303100.1</name>
</gene>
<proteinExistence type="predicted"/>
<dbReference type="PANTHER" id="PTHR23172">
    <property type="entry name" value="AUXILIN/CYCLIN G-ASSOCIATED KINASE-RELATED"/>
    <property type="match status" value="1"/>
</dbReference>
<dbReference type="PANTHER" id="PTHR23172:SF19">
    <property type="entry name" value="J DOMAIN-CONTAINING PROTEIN"/>
    <property type="match status" value="1"/>
</dbReference>
<feature type="compositionally biased region" description="Low complexity" evidence="2">
    <location>
        <begin position="44"/>
        <end position="55"/>
    </location>
</feature>
<accession>A0A8D7B0L7</accession>
<dbReference type="SUPFAM" id="SSF46565">
    <property type="entry name" value="Chaperone J-domain"/>
    <property type="match status" value="1"/>
</dbReference>
<dbReference type="EMBL" id="HG996466">
    <property type="protein sequence ID" value="CAG1860014.1"/>
    <property type="molecule type" value="Genomic_DNA"/>
</dbReference>
<name>A0A8D7B0L7_MUSAM</name>
<feature type="region of interest" description="Disordered" evidence="2">
    <location>
        <begin position="726"/>
        <end position="808"/>
    </location>
</feature>
<protein>
    <submittedName>
        <fullName evidence="4">(wild Malaysian banana) hypothetical protein</fullName>
    </submittedName>
</protein>
<dbReference type="FunFam" id="1.10.287.110:FF:000009">
    <property type="entry name" value="Auxilin-related protein 1"/>
    <property type="match status" value="1"/>
</dbReference>
<evidence type="ECO:0000313" key="4">
    <source>
        <dbReference type="EMBL" id="CAG1860014.1"/>
    </source>
</evidence>
<dbReference type="GO" id="GO:0005783">
    <property type="term" value="C:endoplasmic reticulum"/>
    <property type="evidence" value="ECO:0007669"/>
    <property type="project" value="UniProtKB-ARBA"/>
</dbReference>
<feature type="domain" description="J" evidence="3">
    <location>
        <begin position="871"/>
        <end position="935"/>
    </location>
</feature>
<feature type="compositionally biased region" description="Basic and acidic residues" evidence="2">
    <location>
        <begin position="794"/>
        <end position="808"/>
    </location>
</feature>
<dbReference type="PROSITE" id="PS50076">
    <property type="entry name" value="DNAJ_2"/>
    <property type="match status" value="1"/>
</dbReference>
<organism evidence="4">
    <name type="scientific">Musa acuminata subsp. malaccensis</name>
    <name type="common">Wild banana</name>
    <name type="synonym">Musa malaccensis</name>
    <dbReference type="NCBI Taxonomy" id="214687"/>
    <lineage>
        <taxon>Eukaryota</taxon>
        <taxon>Viridiplantae</taxon>
        <taxon>Streptophyta</taxon>
        <taxon>Embryophyta</taxon>
        <taxon>Tracheophyta</taxon>
        <taxon>Spermatophyta</taxon>
        <taxon>Magnoliopsida</taxon>
        <taxon>Liliopsida</taxon>
        <taxon>Zingiberales</taxon>
        <taxon>Musaceae</taxon>
        <taxon>Musa</taxon>
    </lineage>
</organism>
<evidence type="ECO:0000259" key="3">
    <source>
        <dbReference type="PROSITE" id="PS50076"/>
    </source>
</evidence>
<dbReference type="Gene3D" id="1.10.287.110">
    <property type="entry name" value="DnaJ domain"/>
    <property type="match status" value="1"/>
</dbReference>
<feature type="region of interest" description="Disordered" evidence="2">
    <location>
        <begin position="311"/>
        <end position="350"/>
    </location>
</feature>